<dbReference type="InterPro" id="IPR005110">
    <property type="entry name" value="MoeA_linker/N"/>
</dbReference>
<dbReference type="Pfam" id="PF03453">
    <property type="entry name" value="MoeA_N"/>
    <property type="match status" value="1"/>
</dbReference>
<dbReference type="Gene3D" id="3.90.105.10">
    <property type="entry name" value="Molybdopterin biosynthesis moea protein, domain 2"/>
    <property type="match status" value="1"/>
</dbReference>
<comment type="similarity">
    <text evidence="3 6">Belongs to the MoeA family.</text>
</comment>
<protein>
    <recommendedName>
        <fullName evidence="6">Molybdopterin molybdenumtransferase</fullName>
        <ecNumber evidence="6">2.10.1.1</ecNumber>
    </recommendedName>
</protein>
<dbReference type="GO" id="GO:0005829">
    <property type="term" value="C:cytosol"/>
    <property type="evidence" value="ECO:0007669"/>
    <property type="project" value="TreeGrafter"/>
</dbReference>
<keyword evidence="6" id="KW-0808">Transferase</keyword>
<proteinExistence type="inferred from homology"/>
<dbReference type="Pfam" id="PF12727">
    <property type="entry name" value="PBP_like"/>
    <property type="match status" value="1"/>
</dbReference>
<dbReference type="InterPro" id="IPR036135">
    <property type="entry name" value="MoeA_linker/N_sf"/>
</dbReference>
<dbReference type="Proteomes" id="UP000650524">
    <property type="component" value="Unassembled WGS sequence"/>
</dbReference>
<dbReference type="Gene3D" id="2.170.190.11">
    <property type="entry name" value="Molybdopterin biosynthesis moea protein, domain 3"/>
    <property type="match status" value="1"/>
</dbReference>
<dbReference type="InterPro" id="IPR038987">
    <property type="entry name" value="MoeA-like"/>
</dbReference>
<dbReference type="InterPro" id="IPR036425">
    <property type="entry name" value="MoaB/Mog-like_dom_sf"/>
</dbReference>
<name>A0A8J6MYI5_9DELT</name>
<dbReference type="NCBIfam" id="NF011068">
    <property type="entry name" value="PRK14498.1"/>
    <property type="match status" value="1"/>
</dbReference>
<dbReference type="PANTHER" id="PTHR10192">
    <property type="entry name" value="MOLYBDOPTERIN BIOSYNTHESIS PROTEIN"/>
    <property type="match status" value="1"/>
</dbReference>
<dbReference type="GO" id="GO:0061599">
    <property type="term" value="F:molybdopterin molybdotransferase activity"/>
    <property type="evidence" value="ECO:0007669"/>
    <property type="project" value="UniProtKB-UniRule"/>
</dbReference>
<dbReference type="InterPro" id="IPR024370">
    <property type="entry name" value="PBP_domain"/>
</dbReference>
<evidence type="ECO:0000256" key="1">
    <source>
        <dbReference type="ARBA" id="ARBA00002901"/>
    </source>
</evidence>
<evidence type="ECO:0000313" key="8">
    <source>
        <dbReference type="EMBL" id="MBC8176411.1"/>
    </source>
</evidence>
<comment type="cofactor">
    <cofactor evidence="6">
        <name>Mg(2+)</name>
        <dbReference type="ChEBI" id="CHEBI:18420"/>
    </cofactor>
</comment>
<reference evidence="8 9" key="1">
    <citation type="submission" date="2020-08" db="EMBL/GenBank/DDBJ databases">
        <title>Bridging the membrane lipid divide: bacteria of the FCB group superphylum have the potential to synthesize archaeal ether lipids.</title>
        <authorList>
            <person name="Villanueva L."/>
            <person name="Von Meijenfeldt F.A.B."/>
            <person name="Westbye A.B."/>
            <person name="Yadav S."/>
            <person name="Hopmans E.C."/>
            <person name="Dutilh B.E."/>
            <person name="Sinninghe Damste J.S."/>
        </authorList>
    </citation>
    <scope>NUCLEOTIDE SEQUENCE [LARGE SCALE GENOMIC DNA]</scope>
    <source>
        <strain evidence="8">NIOZ-UU27</strain>
    </source>
</reference>
<comment type="catalytic activity">
    <reaction evidence="5">
        <text>adenylyl-molybdopterin + molybdate = Mo-molybdopterin + AMP + H(+)</text>
        <dbReference type="Rhea" id="RHEA:35047"/>
        <dbReference type="ChEBI" id="CHEBI:15378"/>
        <dbReference type="ChEBI" id="CHEBI:36264"/>
        <dbReference type="ChEBI" id="CHEBI:62727"/>
        <dbReference type="ChEBI" id="CHEBI:71302"/>
        <dbReference type="ChEBI" id="CHEBI:456215"/>
        <dbReference type="EC" id="2.10.1.1"/>
    </reaction>
</comment>
<evidence type="ECO:0000256" key="4">
    <source>
        <dbReference type="ARBA" id="ARBA00023150"/>
    </source>
</evidence>
<evidence type="ECO:0000256" key="5">
    <source>
        <dbReference type="ARBA" id="ARBA00047317"/>
    </source>
</evidence>
<dbReference type="SUPFAM" id="SSF53850">
    <property type="entry name" value="Periplasmic binding protein-like II"/>
    <property type="match status" value="1"/>
</dbReference>
<dbReference type="CDD" id="cd00887">
    <property type="entry name" value="MoeA"/>
    <property type="match status" value="1"/>
</dbReference>
<dbReference type="Pfam" id="PF00994">
    <property type="entry name" value="MoCF_biosynth"/>
    <property type="match status" value="1"/>
</dbReference>
<sequence length="646" mass="70349">MKRQVYLSMKSLEEAGEIFFARFDLGLRAGIEVIKTEESSGRVTAEPVFARRSAPSYHSSAMDGVAVRADQTYGTTERLPKTLELGRDAVWVNTGQPLPEPFDAVIMVEKVHEVDDERIEIRSPAHPWQHVRKVGEDIIATQLLFPQNHQFRPYDVGALISGGVFSVKVWKKPRVAIIPTGSELVRHGEISEDEVLKKGEIIEYNSLVLAGLVRECKAIPIIYDIIPDTEEEIRAVLTRAVESEADVVIINAGSSAGSKDYTVHMVSEMGEVLVHGVAMMPGKPTILGTVKNKPVVGNPGYAVSATLSFDQFVKPLLNNLQGCPNPKPRTVKVQPTRDIPSKVGIEEFLRVNIGKVGERYVATPLARAAGSITTLTRAEGILRIPALSEGISQTGETEAELLVGEEELLNTIVIIGSHDITLDILGDEVRRTRRNIRISSGNVGSLGGLLALRKGRCHIAGSHLLDTVTGEYNISYIRRYVKGLNVCVFNLTLREQGLIVAKGNPKGLRGIEDLAGTDIAFVNRQAGSGTRVLFDHHLDQSGVNADAVKGYDHEEFTHMAVAVDVLSGAADAGMGIYAAAKALDLDFVPIAREQYDLIIPSHMLDQPNIQTVLDTIGSGHFRERIISLGGYDPSRSGELFVEVEGD</sequence>
<dbReference type="Gene3D" id="2.40.340.10">
    <property type="entry name" value="MoeA, C-terminal, domain IV"/>
    <property type="match status" value="1"/>
</dbReference>
<evidence type="ECO:0000259" key="7">
    <source>
        <dbReference type="SMART" id="SM00852"/>
    </source>
</evidence>
<dbReference type="Gene3D" id="3.40.190.10">
    <property type="entry name" value="Periplasmic binding protein-like II"/>
    <property type="match status" value="1"/>
</dbReference>
<dbReference type="SMART" id="SM00852">
    <property type="entry name" value="MoCF_biosynth"/>
    <property type="match status" value="1"/>
</dbReference>
<dbReference type="PANTHER" id="PTHR10192:SF16">
    <property type="entry name" value="MOLYBDOPTERIN MOLYBDENUMTRANSFERASE"/>
    <property type="match status" value="1"/>
</dbReference>
<dbReference type="Gene3D" id="3.40.980.10">
    <property type="entry name" value="MoaB/Mog-like domain"/>
    <property type="match status" value="1"/>
</dbReference>
<dbReference type="Pfam" id="PF03454">
    <property type="entry name" value="MoeA_C"/>
    <property type="match status" value="1"/>
</dbReference>
<comment type="caution">
    <text evidence="8">The sequence shown here is derived from an EMBL/GenBank/DDBJ whole genome shotgun (WGS) entry which is preliminary data.</text>
</comment>
<comment type="function">
    <text evidence="1 6">Catalyzes the insertion of molybdate into adenylated molybdopterin with the concomitant release of AMP.</text>
</comment>
<organism evidence="8 9">
    <name type="scientific">Candidatus Desulfacyla euxinica</name>
    <dbReference type="NCBI Taxonomy" id="2841693"/>
    <lineage>
        <taxon>Bacteria</taxon>
        <taxon>Deltaproteobacteria</taxon>
        <taxon>Candidatus Desulfacyla</taxon>
    </lineage>
</organism>
<keyword evidence="6" id="KW-0500">Molybdenum</keyword>
<dbReference type="SUPFAM" id="SSF63882">
    <property type="entry name" value="MoeA N-terminal region -like"/>
    <property type="match status" value="1"/>
</dbReference>
<dbReference type="SUPFAM" id="SSF63867">
    <property type="entry name" value="MoeA C-terminal domain-like"/>
    <property type="match status" value="1"/>
</dbReference>
<keyword evidence="6" id="KW-0479">Metal-binding</keyword>
<dbReference type="GO" id="GO:0006777">
    <property type="term" value="P:Mo-molybdopterin cofactor biosynthetic process"/>
    <property type="evidence" value="ECO:0007669"/>
    <property type="project" value="UniProtKB-UniRule"/>
</dbReference>
<accession>A0A8J6MYI5</accession>
<dbReference type="SUPFAM" id="SSF53218">
    <property type="entry name" value="Molybdenum cofactor biosynthesis proteins"/>
    <property type="match status" value="1"/>
</dbReference>
<keyword evidence="6" id="KW-0460">Magnesium</keyword>
<keyword evidence="4 6" id="KW-0501">Molybdenum cofactor biosynthesis</keyword>
<dbReference type="InterPro" id="IPR001453">
    <property type="entry name" value="MoaB/Mog_dom"/>
</dbReference>
<feature type="domain" description="MoaB/Mog" evidence="7">
    <location>
        <begin position="176"/>
        <end position="319"/>
    </location>
</feature>
<dbReference type="UniPathway" id="UPA00344"/>
<comment type="pathway">
    <text evidence="2 6">Cofactor biosynthesis; molybdopterin biosynthesis.</text>
</comment>
<dbReference type="GO" id="GO:0046872">
    <property type="term" value="F:metal ion binding"/>
    <property type="evidence" value="ECO:0007669"/>
    <property type="project" value="UniProtKB-UniRule"/>
</dbReference>
<dbReference type="InterPro" id="IPR036688">
    <property type="entry name" value="MoeA_C_domain_IV_sf"/>
</dbReference>
<evidence type="ECO:0000256" key="3">
    <source>
        <dbReference type="ARBA" id="ARBA00010763"/>
    </source>
</evidence>
<evidence type="ECO:0000313" key="9">
    <source>
        <dbReference type="Proteomes" id="UP000650524"/>
    </source>
</evidence>
<dbReference type="AlphaFoldDB" id="A0A8J6MYI5"/>
<evidence type="ECO:0000256" key="2">
    <source>
        <dbReference type="ARBA" id="ARBA00005046"/>
    </source>
</evidence>
<gene>
    <name evidence="8" type="ORF">H8E19_03325</name>
</gene>
<dbReference type="InterPro" id="IPR005111">
    <property type="entry name" value="MoeA_C_domain_IV"/>
</dbReference>
<evidence type="ECO:0000256" key="6">
    <source>
        <dbReference type="RuleBase" id="RU365090"/>
    </source>
</evidence>
<dbReference type="EC" id="2.10.1.1" evidence="6"/>
<dbReference type="EMBL" id="JACNJD010000133">
    <property type="protein sequence ID" value="MBC8176411.1"/>
    <property type="molecule type" value="Genomic_DNA"/>
</dbReference>